<evidence type="ECO:0000313" key="3">
    <source>
        <dbReference type="EMBL" id="WBL35603.1"/>
    </source>
</evidence>
<dbReference type="SMART" id="SM00855">
    <property type="entry name" value="PGAM"/>
    <property type="match status" value="1"/>
</dbReference>
<dbReference type="Gene3D" id="3.40.50.1240">
    <property type="entry name" value="Phosphoglycerate mutase-like"/>
    <property type="match status" value="1"/>
</dbReference>
<gene>
    <name evidence="3" type="ORF">O0235_12595</name>
</gene>
<evidence type="ECO:0000313" key="4">
    <source>
        <dbReference type="Proteomes" id="UP001212803"/>
    </source>
</evidence>
<keyword evidence="2" id="KW-0413">Isomerase</keyword>
<evidence type="ECO:0000256" key="1">
    <source>
        <dbReference type="ARBA" id="ARBA00023152"/>
    </source>
</evidence>
<dbReference type="PANTHER" id="PTHR48100:SF1">
    <property type="entry name" value="HISTIDINE PHOSPHATASE FAMILY PROTEIN-RELATED"/>
    <property type="match status" value="1"/>
</dbReference>
<proteinExistence type="predicted"/>
<dbReference type="InterPro" id="IPR050275">
    <property type="entry name" value="PGM_Phosphatase"/>
</dbReference>
<dbReference type="PROSITE" id="PS00175">
    <property type="entry name" value="PG_MUTASE"/>
    <property type="match status" value="1"/>
</dbReference>
<dbReference type="SUPFAM" id="SSF53254">
    <property type="entry name" value="Phosphoglycerate mutase-like"/>
    <property type="match status" value="1"/>
</dbReference>
<dbReference type="InterPro" id="IPR029033">
    <property type="entry name" value="His_PPase_superfam"/>
</dbReference>
<dbReference type="CDD" id="cd07067">
    <property type="entry name" value="HP_PGM_like"/>
    <property type="match status" value="1"/>
</dbReference>
<evidence type="ECO:0000256" key="2">
    <source>
        <dbReference type="ARBA" id="ARBA00023235"/>
    </source>
</evidence>
<name>A0ABY7M4Y9_9CHLR</name>
<dbReference type="Proteomes" id="UP001212803">
    <property type="component" value="Chromosome"/>
</dbReference>
<dbReference type="PANTHER" id="PTHR48100">
    <property type="entry name" value="BROAD-SPECIFICITY PHOSPHATASE YOR283W-RELATED"/>
    <property type="match status" value="1"/>
</dbReference>
<dbReference type="InterPro" id="IPR001345">
    <property type="entry name" value="PG/BPGM_mutase_AS"/>
</dbReference>
<keyword evidence="4" id="KW-1185">Reference proteome</keyword>
<accession>A0ABY7M4Y9</accession>
<sequence>MRLILIRHGESEGNAAGVFQGRIEYGLTARGRLQAEAAAARLAAMGIDRLVSSPQRRALETAGIVSALAGPAPGVLPELAEYDIGAPSGLTPAEIRARFPGVLEAQRRGEPVRFPGEEGREAFAARVRSALERLTRLEGTTVAVTHGGVVAAVCHLVLGADLHRRGTFRVGNCSFTEVVRDGRGRLVIARHNDTCHLDGLATFADRG</sequence>
<organism evidence="3 4">
    <name type="scientific">Tepidiforma flava</name>
    <dbReference type="NCBI Taxonomy" id="3004094"/>
    <lineage>
        <taxon>Bacteria</taxon>
        <taxon>Bacillati</taxon>
        <taxon>Chloroflexota</taxon>
        <taxon>Tepidiformia</taxon>
        <taxon>Tepidiformales</taxon>
        <taxon>Tepidiformaceae</taxon>
        <taxon>Tepidiforma</taxon>
    </lineage>
</organism>
<dbReference type="EMBL" id="CP115149">
    <property type="protein sequence ID" value="WBL35603.1"/>
    <property type="molecule type" value="Genomic_DNA"/>
</dbReference>
<keyword evidence="1" id="KW-0324">Glycolysis</keyword>
<reference evidence="3 4" key="1">
    <citation type="journal article" date="2023" name="ISME J.">
        <title>Thermophilic Dehalococcoidia with unusual traits shed light on an unexpected past.</title>
        <authorList>
            <person name="Palmer M."/>
            <person name="Covington J.K."/>
            <person name="Zhou E.M."/>
            <person name="Thomas S.C."/>
            <person name="Habib N."/>
            <person name="Seymour C.O."/>
            <person name="Lai D."/>
            <person name="Johnston J."/>
            <person name="Hashimi A."/>
            <person name="Jiao J.Y."/>
            <person name="Muok A.R."/>
            <person name="Liu L."/>
            <person name="Xian W.D."/>
            <person name="Zhi X.Y."/>
            <person name="Li M.M."/>
            <person name="Silva L.P."/>
            <person name="Bowen B.P."/>
            <person name="Louie K."/>
            <person name="Briegel A."/>
            <person name="Pett-Ridge J."/>
            <person name="Weber P.K."/>
            <person name="Tocheva E.I."/>
            <person name="Woyke T."/>
            <person name="Northen T.R."/>
            <person name="Mayali X."/>
            <person name="Li W.J."/>
            <person name="Hedlund B.P."/>
        </authorList>
    </citation>
    <scope>NUCLEOTIDE SEQUENCE [LARGE SCALE GENOMIC DNA]</scope>
    <source>
        <strain evidence="3 4">YIM 72310</strain>
    </source>
</reference>
<dbReference type="RefSeq" id="WP_270056128.1">
    <property type="nucleotide sequence ID" value="NZ_CP115149.1"/>
</dbReference>
<dbReference type="Pfam" id="PF00300">
    <property type="entry name" value="His_Phos_1"/>
    <property type="match status" value="1"/>
</dbReference>
<dbReference type="InterPro" id="IPR013078">
    <property type="entry name" value="His_Pase_superF_clade-1"/>
</dbReference>
<protein>
    <submittedName>
        <fullName evidence="3">Histidine phosphatase family protein</fullName>
    </submittedName>
</protein>